<sequence>MKKKFSTKKNGRNNLGKITVRHRGGGVKRKYINIDFVRKENIFCKIEKINYDPNRNCKIFRVLYTNGLRKNIISINNIKLGDKIIKKKNAKNNIGNCKIIKNIPIGTKICCLELIPNKGAKIARSSGCYVKVISRESKYTLIKFKSGNTKKINNNCYATIGIVKIEQKKILKAGDKRRMGIRPTVRGVAMNPIDHPHGGGEGKTSTGRHPVSPWGIKTKGYKTKRKK</sequence>
<dbReference type="Gene3D" id="4.10.950.10">
    <property type="entry name" value="Ribosomal protein L2, domain 3"/>
    <property type="match status" value="1"/>
</dbReference>
<dbReference type="PANTHER" id="PTHR13691">
    <property type="entry name" value="RIBOSOMAL PROTEIN L2"/>
    <property type="match status" value="1"/>
</dbReference>
<evidence type="ECO:0000256" key="5">
    <source>
        <dbReference type="ARBA" id="ARBA00035459"/>
    </source>
</evidence>
<dbReference type="PIRSF" id="PIRSF002158">
    <property type="entry name" value="Ribosomal_L2"/>
    <property type="match status" value="1"/>
</dbReference>
<dbReference type="GO" id="GO:0006412">
    <property type="term" value="P:translation"/>
    <property type="evidence" value="ECO:0007669"/>
    <property type="project" value="InterPro"/>
</dbReference>
<dbReference type="PANTHER" id="PTHR13691:SF5">
    <property type="entry name" value="LARGE RIBOSOMAL SUBUNIT PROTEIN UL2M"/>
    <property type="match status" value="1"/>
</dbReference>
<protein>
    <recommendedName>
        <fullName evidence="4">Large ribosomal subunit protein uL2</fullName>
    </recommendedName>
    <alternativeName>
        <fullName evidence="5">50S ribosomal protein L2</fullName>
    </alternativeName>
</protein>
<evidence type="ECO:0000256" key="2">
    <source>
        <dbReference type="ARBA" id="ARBA00022980"/>
    </source>
</evidence>
<dbReference type="SUPFAM" id="SSF50249">
    <property type="entry name" value="Nucleic acid-binding proteins"/>
    <property type="match status" value="1"/>
</dbReference>
<dbReference type="PROSITE" id="PS00467">
    <property type="entry name" value="RIBOSOMAL_L2"/>
    <property type="match status" value="1"/>
</dbReference>
<dbReference type="NCBIfam" id="TIGR01171">
    <property type="entry name" value="rplB_bact"/>
    <property type="match status" value="1"/>
</dbReference>
<evidence type="ECO:0000256" key="3">
    <source>
        <dbReference type="ARBA" id="ARBA00023274"/>
    </source>
</evidence>
<dbReference type="SMART" id="SM01383">
    <property type="entry name" value="Ribosomal_L2"/>
    <property type="match status" value="1"/>
</dbReference>
<dbReference type="InterPro" id="IPR014726">
    <property type="entry name" value="Ribosomal_uL2_dom3"/>
</dbReference>
<evidence type="ECO:0000259" key="8">
    <source>
        <dbReference type="SMART" id="SM01383"/>
    </source>
</evidence>
<dbReference type="GO" id="GO:0003723">
    <property type="term" value="F:RNA binding"/>
    <property type="evidence" value="ECO:0007669"/>
    <property type="project" value="InterPro"/>
</dbReference>
<dbReference type="InterPro" id="IPR022671">
    <property type="entry name" value="Ribosomal_uL2_CS"/>
</dbReference>
<dbReference type="Gene3D" id="2.40.50.140">
    <property type="entry name" value="Nucleic acid-binding proteins"/>
    <property type="match status" value="1"/>
</dbReference>
<dbReference type="EMBL" id="CP028360">
    <property type="protein sequence ID" value="AXN02539.1"/>
    <property type="molecule type" value="Genomic_DNA"/>
</dbReference>
<evidence type="ECO:0000256" key="4">
    <source>
        <dbReference type="ARBA" id="ARBA00035242"/>
    </source>
</evidence>
<dbReference type="InterPro" id="IPR008991">
    <property type="entry name" value="Translation_prot_SH3-like_sf"/>
</dbReference>
<keyword evidence="10" id="KW-1185">Reference proteome</keyword>
<dbReference type="InterPro" id="IPR002171">
    <property type="entry name" value="Ribosomal_uL2"/>
</dbReference>
<dbReference type="InterPro" id="IPR014722">
    <property type="entry name" value="Rib_uL2_dom2"/>
</dbReference>
<accession>A0A346E0N4</accession>
<dbReference type="Proteomes" id="UP000257084">
    <property type="component" value="Chromosome"/>
</dbReference>
<organism evidence="9 10">
    <name type="scientific">Candidatus Vidania fulgoroideorum</name>
    <dbReference type="NCBI Taxonomy" id="881286"/>
    <lineage>
        <taxon>Bacteria</taxon>
        <taxon>Pseudomonadati</taxon>
        <taxon>Pseudomonadota</taxon>
        <taxon>Betaproteobacteria</taxon>
        <taxon>Candidatus Vidania</taxon>
    </lineage>
</organism>
<dbReference type="InterPro" id="IPR022666">
    <property type="entry name" value="Ribosomal_uL2_RNA-bd_dom"/>
</dbReference>
<dbReference type="FunFam" id="4.10.950.10:FF:000001">
    <property type="entry name" value="50S ribosomal protein L2"/>
    <property type="match status" value="1"/>
</dbReference>
<evidence type="ECO:0000256" key="1">
    <source>
        <dbReference type="ARBA" id="ARBA00005636"/>
    </source>
</evidence>
<gene>
    <name evidence="9" type="ORF">C9I84_157</name>
</gene>
<dbReference type="Pfam" id="PF00181">
    <property type="entry name" value="Ribosomal_L2_N"/>
    <property type="match status" value="1"/>
</dbReference>
<evidence type="ECO:0000313" key="10">
    <source>
        <dbReference type="Proteomes" id="UP000257084"/>
    </source>
</evidence>
<name>A0A346E0N4_9PROT</name>
<dbReference type="SMART" id="SM01382">
    <property type="entry name" value="Ribosomal_L2_C"/>
    <property type="match status" value="1"/>
</dbReference>
<feature type="region of interest" description="Disordered" evidence="6">
    <location>
        <begin position="188"/>
        <end position="227"/>
    </location>
</feature>
<dbReference type="InterPro" id="IPR005880">
    <property type="entry name" value="Ribosomal_uL2_bac/org-type"/>
</dbReference>
<feature type="domain" description="Large ribosomal subunit protein uL2 C-terminal" evidence="7">
    <location>
        <begin position="92"/>
        <end position="217"/>
    </location>
</feature>
<keyword evidence="3" id="KW-0687">Ribonucleoprotein</keyword>
<evidence type="ECO:0000313" key="9">
    <source>
        <dbReference type="EMBL" id="AXN02539.1"/>
    </source>
</evidence>
<evidence type="ECO:0000259" key="7">
    <source>
        <dbReference type="SMART" id="SM01382"/>
    </source>
</evidence>
<keyword evidence="2 9" id="KW-0689">Ribosomal protein</keyword>
<dbReference type="Gene3D" id="2.30.30.30">
    <property type="match status" value="1"/>
</dbReference>
<dbReference type="InterPro" id="IPR022669">
    <property type="entry name" value="Ribosomal_uL2_C"/>
</dbReference>
<dbReference type="AlphaFoldDB" id="A0A346E0N4"/>
<dbReference type="SUPFAM" id="SSF50104">
    <property type="entry name" value="Translation proteins SH3-like domain"/>
    <property type="match status" value="1"/>
</dbReference>
<dbReference type="GO" id="GO:0015934">
    <property type="term" value="C:large ribosomal subunit"/>
    <property type="evidence" value="ECO:0007669"/>
    <property type="project" value="InterPro"/>
</dbReference>
<comment type="similarity">
    <text evidence="1">Belongs to the universal ribosomal protein uL2 family.</text>
</comment>
<dbReference type="KEGG" id="vfg:C9I84_157"/>
<reference evidence="9 10" key="1">
    <citation type="submission" date="2018-03" db="EMBL/GenBank/DDBJ databases">
        <title>A parallel universe: an anciently diverged bacterial symbiosis in a Hawaiian planthopper (Hemiptera: Cixiidae) reveals rearranged nutritional responsibilities.</title>
        <authorList>
            <person name="Bennett G."/>
            <person name="Mao M."/>
        </authorList>
    </citation>
    <scope>NUCLEOTIDE SEQUENCE [LARGE SCALE GENOMIC DNA]</scope>
    <source>
        <strain evidence="9 10">OLIH</strain>
    </source>
</reference>
<evidence type="ECO:0000256" key="6">
    <source>
        <dbReference type="SAM" id="MobiDB-lite"/>
    </source>
</evidence>
<dbReference type="GO" id="GO:0003735">
    <property type="term" value="F:structural constituent of ribosome"/>
    <property type="evidence" value="ECO:0007669"/>
    <property type="project" value="InterPro"/>
</dbReference>
<dbReference type="Pfam" id="PF03947">
    <property type="entry name" value="Ribosomal_L2_C"/>
    <property type="match status" value="1"/>
</dbReference>
<proteinExistence type="inferred from homology"/>
<dbReference type="GO" id="GO:0016740">
    <property type="term" value="F:transferase activity"/>
    <property type="evidence" value="ECO:0007669"/>
    <property type="project" value="InterPro"/>
</dbReference>
<feature type="domain" description="Large ribosomal subunit protein uL2 RNA-binding" evidence="8">
    <location>
        <begin position="11"/>
        <end position="86"/>
    </location>
</feature>
<dbReference type="InterPro" id="IPR012340">
    <property type="entry name" value="NA-bd_OB-fold"/>
</dbReference>